<dbReference type="Proteomes" id="UP000777482">
    <property type="component" value="Unassembled WGS sequence"/>
</dbReference>
<feature type="compositionally biased region" description="Basic residues" evidence="1">
    <location>
        <begin position="461"/>
        <end position="471"/>
    </location>
</feature>
<feature type="compositionally biased region" description="Basic and acidic residues" evidence="1">
    <location>
        <begin position="348"/>
        <end position="357"/>
    </location>
</feature>
<evidence type="ECO:0000259" key="2">
    <source>
        <dbReference type="Pfam" id="PF14075"/>
    </source>
</evidence>
<keyword evidence="4" id="KW-1185">Reference proteome</keyword>
<feature type="compositionally biased region" description="Low complexity" evidence="1">
    <location>
        <begin position="38"/>
        <end position="51"/>
    </location>
</feature>
<feature type="compositionally biased region" description="Acidic residues" evidence="1">
    <location>
        <begin position="104"/>
        <end position="119"/>
    </location>
</feature>
<organism evidence="3 4">
    <name type="scientific">Rhodotorula mucilaginosa</name>
    <name type="common">Yeast</name>
    <name type="synonym">Rhodotorula rubra</name>
    <dbReference type="NCBI Taxonomy" id="5537"/>
    <lineage>
        <taxon>Eukaryota</taxon>
        <taxon>Fungi</taxon>
        <taxon>Dikarya</taxon>
        <taxon>Basidiomycota</taxon>
        <taxon>Pucciniomycotina</taxon>
        <taxon>Microbotryomycetes</taxon>
        <taxon>Sporidiobolales</taxon>
        <taxon>Sporidiobolaceae</taxon>
        <taxon>Rhodotorula</taxon>
    </lineage>
</organism>
<feature type="compositionally biased region" description="Polar residues" evidence="1">
    <location>
        <begin position="81"/>
        <end position="91"/>
    </location>
</feature>
<sequence>MPLPDVHPDGDPFAERDAQRQANSWLGRMEARARFQDEQAAAAATVAEQHAPSSELVSSPAPTRPRPSAPPTTTASASSPVNSKPRVSQSLGKDASGKQILIIDSDDDDDDEPETDDAAGVDGLATAPPSEAADPPQKIEDDADEDEQMATLAQKEKEDEPEAEGDEEGGAGGGGEDASETEAEEGSGDDEGDDDDDGTPVVGDSADEGEEEEEEEEEEDSEEDEDEDDDDEDDDTNSMTSEAAPRVKDGEIVSAEGAAKSPKKVSADGDVEMKEGEGAEGGEQQGENGAAPATEKKKRRRRRVRTPTPPPLGPKERRATVRLSITLPPRKDDSAPEFDILQLSKDAGFIKEDEAVPNKDGAGANNNEDDEDASESDGQGGRRKKNKGKAVEGQEDGTPGVAGENEPPKKKRKRGPNVVLGRFGGYDVNDPFVDDEDPKYTARPKREGYFICAGEVEVAARRGRVKGSKNKPKTDENGNPIPQAARRRSGKVVLGPDDKPLADAPDGGSSGAASPAVTGGPTFGAPAGPPPPKPRKKGEFSPELQEKLDYLKAEADKEPWIVKNKFPPHLKDELVKVSYFALEIGEYDDEFYAVMPKIFPYNLFTMKKLIKREVYPKRMEDLAQDLDQQLEILQEGIRRNWGPQREEFERRMAEYERKLAQGDGTTASGATIATMRKTPDPPTGPVFGNSPAISTPLIATVDGMNGSPAPNKDDADDKTAPRALVGIAEEPKWRFRFDEPMRMALWRTSEIEDKRSDLTIEKQYVLHGTFESAHSVPNSSHALGVIRRELEKATTRTHNREKPYSAKAARKTLYERILELWPPGGMSTNQLSREISNYKLKLKKHGDLPAAA</sequence>
<feature type="compositionally biased region" description="Low complexity" evidence="1">
    <location>
        <begin position="502"/>
        <end position="526"/>
    </location>
</feature>
<proteinExistence type="predicted"/>
<evidence type="ECO:0000313" key="3">
    <source>
        <dbReference type="EMBL" id="KAG0667675.1"/>
    </source>
</evidence>
<feature type="region of interest" description="Disordered" evidence="1">
    <location>
        <begin position="1"/>
        <end position="25"/>
    </location>
</feature>
<accession>A0A9P7BAD1</accession>
<dbReference type="OrthoDB" id="5576775at2759"/>
<feature type="compositionally biased region" description="Acidic residues" evidence="1">
    <location>
        <begin position="159"/>
        <end position="169"/>
    </location>
</feature>
<evidence type="ECO:0000256" key="1">
    <source>
        <dbReference type="SAM" id="MobiDB-lite"/>
    </source>
</evidence>
<feature type="compositionally biased region" description="Basic residues" evidence="1">
    <location>
        <begin position="296"/>
        <end position="305"/>
    </location>
</feature>
<feature type="compositionally biased region" description="Basic and acidic residues" evidence="1">
    <location>
        <begin position="265"/>
        <end position="277"/>
    </location>
</feature>
<evidence type="ECO:0000313" key="4">
    <source>
        <dbReference type="Proteomes" id="UP000777482"/>
    </source>
</evidence>
<feature type="compositionally biased region" description="Basic and acidic residues" evidence="1">
    <location>
        <begin position="1"/>
        <end position="19"/>
    </location>
</feature>
<dbReference type="AlphaFoldDB" id="A0A9P7BAD1"/>
<name>A0A9P7BAD1_RHOMI</name>
<dbReference type="EMBL" id="PUHQ01000001">
    <property type="protein sequence ID" value="KAG0667675.1"/>
    <property type="molecule type" value="Genomic_DNA"/>
</dbReference>
<gene>
    <name evidence="3" type="ORF">C6P46_000212</name>
</gene>
<protein>
    <recommendedName>
        <fullName evidence="2">Ubinuclein middle domain-containing protein</fullName>
    </recommendedName>
</protein>
<dbReference type="Pfam" id="PF14075">
    <property type="entry name" value="UBN_AB"/>
    <property type="match status" value="1"/>
</dbReference>
<feature type="region of interest" description="Disordered" evidence="1">
    <location>
        <begin position="460"/>
        <end position="541"/>
    </location>
</feature>
<reference evidence="3 4" key="1">
    <citation type="submission" date="2020-11" db="EMBL/GenBank/DDBJ databases">
        <title>Kefir isolates.</title>
        <authorList>
            <person name="Marcisauskas S."/>
            <person name="Kim Y."/>
            <person name="Blasche S."/>
        </authorList>
    </citation>
    <scope>NUCLEOTIDE SEQUENCE [LARGE SCALE GENOMIC DNA]</scope>
    <source>
        <strain evidence="3 4">KR</strain>
    </source>
</reference>
<feature type="compositionally biased region" description="Low complexity" evidence="1">
    <location>
        <begin position="71"/>
        <end position="80"/>
    </location>
</feature>
<feature type="domain" description="Ubinuclein middle" evidence="2">
    <location>
        <begin position="539"/>
        <end position="833"/>
    </location>
</feature>
<feature type="compositionally biased region" description="Acidic residues" evidence="1">
    <location>
        <begin position="177"/>
        <end position="198"/>
    </location>
</feature>
<feature type="compositionally biased region" description="Acidic residues" evidence="1">
    <location>
        <begin position="205"/>
        <end position="236"/>
    </location>
</feature>
<feature type="region of interest" description="Disordered" evidence="1">
    <location>
        <begin position="37"/>
        <end position="445"/>
    </location>
</feature>
<comment type="caution">
    <text evidence="3">The sequence shown here is derived from an EMBL/GenBank/DDBJ whole genome shotgun (WGS) entry which is preliminary data.</text>
</comment>
<dbReference type="InterPro" id="IPR026947">
    <property type="entry name" value="UBN_middle_dom"/>
</dbReference>